<evidence type="ECO:0000256" key="5">
    <source>
        <dbReference type="SAM" id="SignalP"/>
    </source>
</evidence>
<comment type="subcellular location">
    <subcellularLocation>
        <location evidence="1">Cell envelope</location>
    </subcellularLocation>
</comment>
<organism evidence="7 8">
    <name type="scientific">Hoylesella buccalis DNF00853</name>
    <dbReference type="NCBI Taxonomy" id="1401074"/>
    <lineage>
        <taxon>Bacteria</taxon>
        <taxon>Pseudomonadati</taxon>
        <taxon>Bacteroidota</taxon>
        <taxon>Bacteroidia</taxon>
        <taxon>Bacteroidales</taxon>
        <taxon>Prevotellaceae</taxon>
        <taxon>Hoylesella</taxon>
    </lineage>
</organism>
<dbReference type="InterPro" id="IPR050553">
    <property type="entry name" value="Thioredoxin_ResA/DsbE_sf"/>
</dbReference>
<dbReference type="Pfam" id="PF00578">
    <property type="entry name" value="AhpC-TSA"/>
    <property type="match status" value="1"/>
</dbReference>
<dbReference type="PANTHER" id="PTHR42852:SF6">
    <property type="entry name" value="THIOL:DISULFIDE INTERCHANGE PROTEIN DSBE"/>
    <property type="match status" value="1"/>
</dbReference>
<keyword evidence="3" id="KW-1015">Disulfide bond</keyword>
<reference evidence="7 8" key="1">
    <citation type="submission" date="2014-07" db="EMBL/GenBank/DDBJ databases">
        <authorList>
            <person name="McCorrison J."/>
            <person name="Sanka R."/>
            <person name="Torralba M."/>
            <person name="Gillis M."/>
            <person name="Haft D.H."/>
            <person name="Methe B."/>
            <person name="Sutton G."/>
            <person name="Nelson K.E."/>
        </authorList>
    </citation>
    <scope>NUCLEOTIDE SEQUENCE [LARGE SCALE GENOMIC DNA]</scope>
    <source>
        <strain evidence="7 8">DNF00853</strain>
    </source>
</reference>
<dbReference type="InterPro" id="IPR036249">
    <property type="entry name" value="Thioredoxin-like_sf"/>
</dbReference>
<keyword evidence="4" id="KW-0676">Redox-active center</keyword>
<feature type="chain" id="PRO_5001914403" evidence="5">
    <location>
        <begin position="21"/>
        <end position="184"/>
    </location>
</feature>
<dbReference type="PROSITE" id="PS51352">
    <property type="entry name" value="THIOREDOXIN_2"/>
    <property type="match status" value="1"/>
</dbReference>
<keyword evidence="5" id="KW-0732">Signal</keyword>
<dbReference type="AlphaFoldDB" id="A0A095ZIU5"/>
<evidence type="ECO:0000256" key="4">
    <source>
        <dbReference type="ARBA" id="ARBA00023284"/>
    </source>
</evidence>
<dbReference type="GO" id="GO:0030313">
    <property type="term" value="C:cell envelope"/>
    <property type="evidence" value="ECO:0007669"/>
    <property type="project" value="UniProtKB-SubCell"/>
</dbReference>
<dbReference type="PANTHER" id="PTHR42852">
    <property type="entry name" value="THIOL:DISULFIDE INTERCHANGE PROTEIN DSBE"/>
    <property type="match status" value="1"/>
</dbReference>
<gene>
    <name evidence="7" type="ORF">HMPREF2137_06775</name>
</gene>
<keyword evidence="2" id="KW-0201">Cytochrome c-type biogenesis</keyword>
<sequence>MKRIVFLTFCLFCTVATLLAQDDDAKYATHLLEVGTTAPALSLPTINGETLSLNDFRGKYVVLEFWASWCPDCRKITPKVEELGAKYADHGVVFIHVSFDTQKEAWTQYVQQNWKNKQAYHVCNFEKMKESKVAKDFHIKWIPSFYLINPEGKIVMGTVMVEKIEKKLAELVQLSKSCCRLKAK</sequence>
<dbReference type="OrthoDB" id="9794348at2"/>
<evidence type="ECO:0000256" key="2">
    <source>
        <dbReference type="ARBA" id="ARBA00022748"/>
    </source>
</evidence>
<evidence type="ECO:0000313" key="7">
    <source>
        <dbReference type="EMBL" id="KGF34675.1"/>
    </source>
</evidence>
<dbReference type="InterPro" id="IPR000866">
    <property type="entry name" value="AhpC/TSA"/>
</dbReference>
<feature type="domain" description="Thioredoxin" evidence="6">
    <location>
        <begin position="32"/>
        <end position="173"/>
    </location>
</feature>
<dbReference type="GO" id="GO:0016209">
    <property type="term" value="F:antioxidant activity"/>
    <property type="evidence" value="ECO:0007669"/>
    <property type="project" value="InterPro"/>
</dbReference>
<accession>A0A095ZIU5</accession>
<protein>
    <submittedName>
        <fullName evidence="7">Thiol-disulfide oxidoreductase</fullName>
    </submittedName>
</protein>
<dbReference type="GO" id="GO:0017004">
    <property type="term" value="P:cytochrome complex assembly"/>
    <property type="evidence" value="ECO:0007669"/>
    <property type="project" value="UniProtKB-KW"/>
</dbReference>
<evidence type="ECO:0000256" key="1">
    <source>
        <dbReference type="ARBA" id="ARBA00004196"/>
    </source>
</evidence>
<dbReference type="InterPro" id="IPR013766">
    <property type="entry name" value="Thioredoxin_domain"/>
</dbReference>
<dbReference type="RefSeq" id="WP_036872878.1">
    <property type="nucleotide sequence ID" value="NZ_JRNN01000065.1"/>
</dbReference>
<evidence type="ECO:0000313" key="8">
    <source>
        <dbReference type="Proteomes" id="UP000029556"/>
    </source>
</evidence>
<dbReference type="Proteomes" id="UP000029556">
    <property type="component" value="Unassembled WGS sequence"/>
</dbReference>
<dbReference type="CDD" id="cd02966">
    <property type="entry name" value="TlpA_like_family"/>
    <property type="match status" value="1"/>
</dbReference>
<feature type="signal peptide" evidence="5">
    <location>
        <begin position="1"/>
        <end position="20"/>
    </location>
</feature>
<dbReference type="EMBL" id="JRNN01000065">
    <property type="protein sequence ID" value="KGF34675.1"/>
    <property type="molecule type" value="Genomic_DNA"/>
</dbReference>
<evidence type="ECO:0000259" key="6">
    <source>
        <dbReference type="PROSITE" id="PS51352"/>
    </source>
</evidence>
<dbReference type="SUPFAM" id="SSF52833">
    <property type="entry name" value="Thioredoxin-like"/>
    <property type="match status" value="1"/>
</dbReference>
<evidence type="ECO:0000256" key="3">
    <source>
        <dbReference type="ARBA" id="ARBA00023157"/>
    </source>
</evidence>
<dbReference type="GO" id="GO:0016491">
    <property type="term" value="F:oxidoreductase activity"/>
    <property type="evidence" value="ECO:0007669"/>
    <property type="project" value="InterPro"/>
</dbReference>
<comment type="caution">
    <text evidence="7">The sequence shown here is derived from an EMBL/GenBank/DDBJ whole genome shotgun (WGS) entry which is preliminary data.</text>
</comment>
<dbReference type="Gene3D" id="3.40.30.10">
    <property type="entry name" value="Glutaredoxin"/>
    <property type="match status" value="1"/>
</dbReference>
<proteinExistence type="predicted"/>
<name>A0A095ZIU5_9BACT</name>